<proteinExistence type="predicted"/>
<evidence type="ECO:0000313" key="2">
    <source>
        <dbReference type="Proteomes" id="UP000594923"/>
    </source>
</evidence>
<protein>
    <submittedName>
        <fullName evidence="1">Uncharacterized protein</fullName>
    </submittedName>
</protein>
<accession>A0A7M1KI94</accession>
<gene>
    <name evidence="1" type="ORF">IMF22_02710</name>
</gene>
<dbReference type="RefSeq" id="WP_197627165.1">
    <property type="nucleotide sequence ID" value="NZ_CP063073.1"/>
</dbReference>
<name>A0A7M1KI94_9PSED</name>
<dbReference type="EMBL" id="CP063073">
    <property type="protein sequence ID" value="QOQ76007.1"/>
    <property type="molecule type" value="Genomic_DNA"/>
</dbReference>
<reference evidence="1 2" key="1">
    <citation type="submission" date="2020-10" db="EMBL/GenBank/DDBJ databases">
        <title>High quality whole genome sequence of Pseudomonas poae PMA22.</title>
        <authorList>
            <person name="Hernandez J.G."/>
            <person name="Rodriguez P."/>
            <person name="Cuevas C."/>
            <person name="de la Calle F."/>
            <person name="Galan B."/>
            <person name="Garcia J.L."/>
        </authorList>
    </citation>
    <scope>NUCLEOTIDE SEQUENCE [LARGE SCALE GENOMIC DNA]</scope>
    <source>
        <strain evidence="1 2">PMA22</strain>
    </source>
</reference>
<dbReference type="AlphaFoldDB" id="A0A7M1KI94"/>
<evidence type="ECO:0000313" key="1">
    <source>
        <dbReference type="EMBL" id="QOQ76007.1"/>
    </source>
</evidence>
<dbReference type="Proteomes" id="UP000594923">
    <property type="component" value="Chromosome"/>
</dbReference>
<organism evidence="1 2">
    <name type="scientific">Pseudomonas poae</name>
    <dbReference type="NCBI Taxonomy" id="200451"/>
    <lineage>
        <taxon>Bacteria</taxon>
        <taxon>Pseudomonadati</taxon>
        <taxon>Pseudomonadota</taxon>
        <taxon>Gammaproteobacteria</taxon>
        <taxon>Pseudomonadales</taxon>
        <taxon>Pseudomonadaceae</taxon>
        <taxon>Pseudomonas</taxon>
    </lineage>
</organism>
<sequence length="139" mass="15326">MEIGTFVTQKPAAEPAVYARPTGARYRPSGQDAKLAQQALENFSRLEDPDKKGYITLDSLKKIANGNGDPAIKQLALELLNNEALRGFVGSNTQSYPFERFVGVVDHYLPRDVNGARPYVRDFTPQPLGPIRVGGQPRQ</sequence>